<feature type="transmembrane region" description="Helical" evidence="1">
    <location>
        <begin position="53"/>
        <end position="72"/>
    </location>
</feature>
<dbReference type="EMBL" id="JAROCD010000004">
    <property type="protein sequence ID" value="MDN4601197.1"/>
    <property type="molecule type" value="Genomic_DNA"/>
</dbReference>
<accession>A0ABT8J7X6</accession>
<protein>
    <recommendedName>
        <fullName evidence="4">DUF2178 domain-containing protein</fullName>
    </recommendedName>
</protein>
<keyword evidence="1" id="KW-1133">Transmembrane helix</keyword>
<comment type="caution">
    <text evidence="2">The sequence shown here is derived from an EMBL/GenBank/DDBJ whole genome shotgun (WGS) entry which is preliminary data.</text>
</comment>
<reference evidence="2" key="1">
    <citation type="submission" date="2023-03" db="EMBL/GenBank/DDBJ databases">
        <title>MT1 and MT2 Draft Genomes of Novel Species.</title>
        <authorList>
            <person name="Venkateswaran K."/>
        </authorList>
    </citation>
    <scope>NUCLEOTIDE SEQUENCE</scope>
    <source>
        <strain evidence="2">F6_3S_P_1C</strain>
    </source>
</reference>
<evidence type="ECO:0000256" key="1">
    <source>
        <dbReference type="SAM" id="Phobius"/>
    </source>
</evidence>
<proteinExistence type="predicted"/>
<evidence type="ECO:0008006" key="4">
    <source>
        <dbReference type="Google" id="ProtNLM"/>
    </source>
</evidence>
<sequence length="104" mass="11547">MSSELLNRMIGIGGIVAGLLFAILIIFFTRLIAKKHNGLDERYLYCITRAKAFSWNATTISLALAWILVVMLDGISLSFFIITAVFVIHCLSSIVANLYYSAQN</sequence>
<dbReference type="Proteomes" id="UP001174205">
    <property type="component" value="Unassembled WGS sequence"/>
</dbReference>
<gene>
    <name evidence="2" type="ORF">P5G61_08185</name>
</gene>
<organism evidence="2 3">
    <name type="scientific">Paenibacillus vandeheii</name>
    <dbReference type="NCBI Taxonomy" id="3035917"/>
    <lineage>
        <taxon>Bacteria</taxon>
        <taxon>Bacillati</taxon>
        <taxon>Bacillota</taxon>
        <taxon>Bacilli</taxon>
        <taxon>Bacillales</taxon>
        <taxon>Paenibacillaceae</taxon>
        <taxon>Paenibacillus</taxon>
    </lineage>
</organism>
<keyword evidence="1" id="KW-0812">Transmembrane</keyword>
<keyword evidence="3" id="KW-1185">Reference proteome</keyword>
<keyword evidence="1" id="KW-0472">Membrane</keyword>
<evidence type="ECO:0000313" key="2">
    <source>
        <dbReference type="EMBL" id="MDN4601197.1"/>
    </source>
</evidence>
<dbReference type="RefSeq" id="WP_024629887.1">
    <property type="nucleotide sequence ID" value="NZ_JAROCD010000004.1"/>
</dbReference>
<name>A0ABT8J7X6_9BACL</name>
<evidence type="ECO:0000313" key="3">
    <source>
        <dbReference type="Proteomes" id="UP001174205"/>
    </source>
</evidence>
<feature type="transmembrane region" description="Helical" evidence="1">
    <location>
        <begin position="12"/>
        <end position="33"/>
    </location>
</feature>
<feature type="transmembrane region" description="Helical" evidence="1">
    <location>
        <begin position="78"/>
        <end position="100"/>
    </location>
</feature>